<dbReference type="GO" id="GO:0003677">
    <property type="term" value="F:DNA binding"/>
    <property type="evidence" value="ECO:0007669"/>
    <property type="project" value="InterPro"/>
</dbReference>
<evidence type="ECO:0000313" key="10">
    <source>
        <dbReference type="EMBL" id="GER93391.1"/>
    </source>
</evidence>
<dbReference type="AlphaFoldDB" id="A0A5J4L3F3"/>
<dbReference type="SMART" id="SM00278">
    <property type="entry name" value="HhH1"/>
    <property type="match status" value="2"/>
</dbReference>
<dbReference type="GO" id="GO:0009380">
    <property type="term" value="C:excinuclease repair complex"/>
    <property type="evidence" value="ECO:0007669"/>
    <property type="project" value="InterPro"/>
</dbReference>
<feature type="domain" description="UVR" evidence="7">
    <location>
        <begin position="205"/>
        <end position="240"/>
    </location>
</feature>
<dbReference type="FunFam" id="3.40.1440.10:FF:000001">
    <property type="entry name" value="UvrABC system protein C"/>
    <property type="match status" value="1"/>
</dbReference>
<dbReference type="NCBIfam" id="TIGR00194">
    <property type="entry name" value="uvrC"/>
    <property type="match status" value="1"/>
</dbReference>
<keyword evidence="6" id="KW-0175">Coiled coil</keyword>
<feature type="coiled-coil region" evidence="6">
    <location>
        <begin position="201"/>
        <end position="228"/>
    </location>
</feature>
<dbReference type="GO" id="GO:0006289">
    <property type="term" value="P:nucleotide-excision repair"/>
    <property type="evidence" value="ECO:0007669"/>
    <property type="project" value="InterPro"/>
</dbReference>
<dbReference type="InterPro" id="IPR004791">
    <property type="entry name" value="UvrC"/>
</dbReference>
<dbReference type="InterPro" id="IPR001162">
    <property type="entry name" value="UvrC_RNase_H_dom"/>
</dbReference>
<dbReference type="Pfam" id="PF14520">
    <property type="entry name" value="HHH_5"/>
    <property type="match status" value="1"/>
</dbReference>
<dbReference type="PANTHER" id="PTHR30562:SF1">
    <property type="entry name" value="UVRABC SYSTEM PROTEIN C"/>
    <property type="match status" value="1"/>
</dbReference>
<gene>
    <name evidence="10" type="ORF">A45J_1130</name>
</gene>
<evidence type="ECO:0000259" key="7">
    <source>
        <dbReference type="PROSITE" id="PS50151"/>
    </source>
</evidence>
<evidence type="ECO:0000259" key="9">
    <source>
        <dbReference type="PROSITE" id="PS50165"/>
    </source>
</evidence>
<evidence type="ECO:0000256" key="5">
    <source>
        <dbReference type="ARBA" id="ARBA00023204"/>
    </source>
</evidence>
<feature type="domain" description="GIY-YIG" evidence="8">
    <location>
        <begin position="17"/>
        <end position="96"/>
    </location>
</feature>
<comment type="caution">
    <text evidence="10">The sequence shown here is derived from an EMBL/GenBank/DDBJ whole genome shotgun (WGS) entry which is preliminary data.</text>
</comment>
<dbReference type="SMART" id="SM00465">
    <property type="entry name" value="GIYc"/>
    <property type="match status" value="1"/>
</dbReference>
<evidence type="ECO:0000259" key="8">
    <source>
        <dbReference type="PROSITE" id="PS50164"/>
    </source>
</evidence>
<evidence type="ECO:0000256" key="2">
    <source>
        <dbReference type="ARBA" id="ARBA00022763"/>
    </source>
</evidence>
<dbReference type="InterPro" id="IPR035901">
    <property type="entry name" value="GIY-YIG_endonuc_sf"/>
</dbReference>
<dbReference type="SUPFAM" id="SSF47781">
    <property type="entry name" value="RuvA domain 2-like"/>
    <property type="match status" value="1"/>
</dbReference>
<dbReference type="GO" id="GO:0009381">
    <property type="term" value="F:excinuclease ABC activity"/>
    <property type="evidence" value="ECO:0007669"/>
    <property type="project" value="InterPro"/>
</dbReference>
<dbReference type="Pfam" id="PF02151">
    <property type="entry name" value="UVR"/>
    <property type="match status" value="1"/>
</dbReference>
<dbReference type="SUPFAM" id="SSF46600">
    <property type="entry name" value="C-terminal UvrC-binding domain of UvrB"/>
    <property type="match status" value="1"/>
</dbReference>
<keyword evidence="3" id="KW-0228">DNA excision</keyword>
<keyword evidence="2" id="KW-0227">DNA damage</keyword>
<sequence>MDKEQKIKGKELSNIPKKPGVYIFKGSKEKVLYVGKAKNLRSRLMSYFRDSANLDARKAAMVKMVRDFSFIVTDNELEALILEANLIKQYKPRFNIILRDDKNYPYIKLTIREQWPRIEVVRGMKKDGNLYFGPYVPSQAMWEAISFIRRNFLIRTCRYSLDKPIRPCIQYQMKRCAAPCAGLISEKDYRKIVDEVILFLKGEKKELLNRLEEKMLSLSEEMRFEDAAEIRDRLFKLQRAFESQKVVSPELGDIDVIGYYKEGDNIAFNILFVRSGVLIGAKDFFIDSIIATDESEMMHSIIEIFYAKEIIPPEVILVNVMPDNVRALKAWLKAKKGENVNIEHPLDERKLELLHMANENARLYFAMKGQDSRMKSEEILTTLKDKLHLAKVPQSIGAFDVSTIQGSESVGAFIYWENGEFRKDNYRHLKIKGVLGVDDYAMMQEIVERILRKEELVPDLIVIDGGKGQLEVARKVMEDLNIKTALIAIAKKPDRAFLVNDEIIDLEDKSKGSLLLKKIRDEVHRFAISFHRKLRDKRLIESPLEKIPGIGKKRRLELLRHFGSIDNIREATVEEIAKIKGFNKKIAEKVIASLYCNL</sequence>
<name>A0A5J4L3F3_9ZZZZ</name>
<dbReference type="CDD" id="cd10434">
    <property type="entry name" value="GIY-YIG_UvrC_Cho"/>
    <property type="match status" value="1"/>
</dbReference>
<dbReference type="PROSITE" id="PS50165">
    <property type="entry name" value="UVRC"/>
    <property type="match status" value="1"/>
</dbReference>
<dbReference type="InterPro" id="IPR050066">
    <property type="entry name" value="UvrABC_protein_C"/>
</dbReference>
<dbReference type="InterPro" id="IPR001943">
    <property type="entry name" value="UVR_dom"/>
</dbReference>
<dbReference type="InterPro" id="IPR003583">
    <property type="entry name" value="Hlx-hairpin-Hlx_DNA-bd_motif"/>
</dbReference>
<feature type="domain" description="UvrC family homology region profile" evidence="9">
    <location>
        <begin position="256"/>
        <end position="477"/>
    </location>
</feature>
<dbReference type="Gene3D" id="3.40.1440.10">
    <property type="entry name" value="GIY-YIG endonuclease"/>
    <property type="match status" value="1"/>
</dbReference>
<keyword evidence="4" id="KW-0267">Excision nuclease</keyword>
<dbReference type="PANTHER" id="PTHR30562">
    <property type="entry name" value="UVRC/OXIDOREDUCTASE"/>
    <property type="match status" value="1"/>
</dbReference>
<dbReference type="InterPro" id="IPR010994">
    <property type="entry name" value="RuvA_2-like"/>
</dbReference>
<dbReference type="PROSITE" id="PS50164">
    <property type="entry name" value="GIY_YIG"/>
    <property type="match status" value="1"/>
</dbReference>
<evidence type="ECO:0000256" key="6">
    <source>
        <dbReference type="SAM" id="Coils"/>
    </source>
</evidence>
<organism evidence="10">
    <name type="scientific">hot springs metagenome</name>
    <dbReference type="NCBI Taxonomy" id="433727"/>
    <lineage>
        <taxon>unclassified sequences</taxon>
        <taxon>metagenomes</taxon>
        <taxon>ecological metagenomes</taxon>
    </lineage>
</organism>
<dbReference type="PROSITE" id="PS50151">
    <property type="entry name" value="UVR"/>
    <property type="match status" value="1"/>
</dbReference>
<dbReference type="Pfam" id="PF01541">
    <property type="entry name" value="GIY-YIG"/>
    <property type="match status" value="1"/>
</dbReference>
<dbReference type="Pfam" id="PF22920">
    <property type="entry name" value="UvrC_RNaseH"/>
    <property type="match status" value="1"/>
</dbReference>
<accession>A0A5J4L3F3</accession>
<dbReference type="InterPro" id="IPR047296">
    <property type="entry name" value="GIY-YIG_UvrC_Cho"/>
</dbReference>
<dbReference type="Gene3D" id="3.30.420.340">
    <property type="entry name" value="UvrC, RNAse H endonuclease domain"/>
    <property type="match status" value="1"/>
</dbReference>
<dbReference type="SUPFAM" id="SSF82771">
    <property type="entry name" value="GIY-YIG endonuclease"/>
    <property type="match status" value="1"/>
</dbReference>
<dbReference type="Gene3D" id="1.10.150.20">
    <property type="entry name" value="5' to 3' exonuclease, C-terminal subdomain"/>
    <property type="match status" value="1"/>
</dbReference>
<keyword evidence="5" id="KW-0234">DNA repair</keyword>
<dbReference type="EMBL" id="BLAB01000001">
    <property type="protein sequence ID" value="GER93391.1"/>
    <property type="molecule type" value="Genomic_DNA"/>
</dbReference>
<dbReference type="HAMAP" id="MF_00203">
    <property type="entry name" value="UvrC"/>
    <property type="match status" value="1"/>
</dbReference>
<reference evidence="10" key="1">
    <citation type="submission" date="2019-10" db="EMBL/GenBank/DDBJ databases">
        <title>Metagenomic sequencing of thiosulfate-disproportionating enrichment culture.</title>
        <authorList>
            <person name="Umezawa K."/>
            <person name="Kojima H."/>
            <person name="Fukui M."/>
        </authorList>
    </citation>
    <scope>NUCLEOTIDE SEQUENCE</scope>
    <source>
        <strain evidence="10">45J</strain>
    </source>
</reference>
<dbReference type="InterPro" id="IPR000305">
    <property type="entry name" value="GIY-YIG_endonuc"/>
</dbReference>
<dbReference type="InterPro" id="IPR038476">
    <property type="entry name" value="UvrC_RNase_H_dom_sf"/>
</dbReference>
<protein>
    <submittedName>
        <fullName evidence="10">Excinuclease ABC subunit C</fullName>
    </submittedName>
</protein>
<dbReference type="Pfam" id="PF08459">
    <property type="entry name" value="UvrC_RNaseH_dom"/>
    <property type="match status" value="1"/>
</dbReference>
<keyword evidence="1" id="KW-0963">Cytoplasm</keyword>
<evidence type="ECO:0000256" key="4">
    <source>
        <dbReference type="ARBA" id="ARBA00022881"/>
    </source>
</evidence>
<dbReference type="InterPro" id="IPR036876">
    <property type="entry name" value="UVR_dom_sf"/>
</dbReference>
<evidence type="ECO:0000256" key="3">
    <source>
        <dbReference type="ARBA" id="ARBA00022769"/>
    </source>
</evidence>
<dbReference type="Gene3D" id="4.10.860.10">
    <property type="entry name" value="UVR domain"/>
    <property type="match status" value="1"/>
</dbReference>
<proteinExistence type="inferred from homology"/>
<evidence type="ECO:0000256" key="1">
    <source>
        <dbReference type="ARBA" id="ARBA00022490"/>
    </source>
</evidence>